<evidence type="ECO:0000313" key="3">
    <source>
        <dbReference type="EMBL" id="VVM06876.1"/>
    </source>
</evidence>
<keyword evidence="1" id="KW-0812">Transmembrane</keyword>
<feature type="transmembrane region" description="Helical" evidence="1">
    <location>
        <begin position="12"/>
        <end position="28"/>
    </location>
</feature>
<organism evidence="3 4">
    <name type="scientific">Methylacidimicrobium tartarophylax</name>
    <dbReference type="NCBI Taxonomy" id="1041768"/>
    <lineage>
        <taxon>Bacteria</taxon>
        <taxon>Pseudomonadati</taxon>
        <taxon>Verrucomicrobiota</taxon>
        <taxon>Methylacidimicrobium</taxon>
    </lineage>
</organism>
<dbReference type="InterPro" id="IPR021309">
    <property type="entry name" value="YgaP-like_TM"/>
</dbReference>
<gene>
    <name evidence="3" type="ORF">MAMT_01443</name>
</gene>
<protein>
    <recommendedName>
        <fullName evidence="2">Inner membrane protein YgaP-like transmembrane domain-containing protein</fullName>
    </recommendedName>
</protein>
<reference evidence="3 4" key="1">
    <citation type="submission" date="2019-09" db="EMBL/GenBank/DDBJ databases">
        <authorList>
            <person name="Cremers G."/>
        </authorList>
    </citation>
    <scope>NUCLEOTIDE SEQUENCE [LARGE SCALE GENOMIC DNA]</scope>
    <source>
        <strain evidence="3">4A</strain>
    </source>
</reference>
<dbReference type="RefSeq" id="WP_142660287.1">
    <property type="nucleotide sequence ID" value="NZ_CABFVA020000076.1"/>
</dbReference>
<keyword evidence="1" id="KW-0472">Membrane</keyword>
<keyword evidence="1" id="KW-1133">Transmembrane helix</keyword>
<proteinExistence type="predicted"/>
<evidence type="ECO:0000259" key="2">
    <source>
        <dbReference type="Pfam" id="PF11127"/>
    </source>
</evidence>
<sequence length="75" mass="8253">MPINEGKTERILRVIAGLFLLILLPLTLPGAAKWWGLVGLLPLLTGLTGYCPAWTLLGINTCETRQKDKELSHRG</sequence>
<dbReference type="Pfam" id="PF11127">
    <property type="entry name" value="YgaP-like_TM"/>
    <property type="match status" value="1"/>
</dbReference>
<keyword evidence="4" id="KW-1185">Reference proteome</keyword>
<evidence type="ECO:0000313" key="4">
    <source>
        <dbReference type="Proteomes" id="UP000334923"/>
    </source>
</evidence>
<evidence type="ECO:0000256" key="1">
    <source>
        <dbReference type="SAM" id="Phobius"/>
    </source>
</evidence>
<feature type="domain" description="Inner membrane protein YgaP-like transmembrane" evidence="2">
    <location>
        <begin position="1"/>
        <end position="64"/>
    </location>
</feature>
<feature type="transmembrane region" description="Helical" evidence="1">
    <location>
        <begin position="34"/>
        <end position="59"/>
    </location>
</feature>
<accession>A0A5E6MET8</accession>
<dbReference type="EMBL" id="CABFVA020000076">
    <property type="protein sequence ID" value="VVM06876.1"/>
    <property type="molecule type" value="Genomic_DNA"/>
</dbReference>
<name>A0A5E6MET8_9BACT</name>
<dbReference type="Proteomes" id="UP000334923">
    <property type="component" value="Unassembled WGS sequence"/>
</dbReference>
<dbReference type="AlphaFoldDB" id="A0A5E6MET8"/>